<keyword evidence="3" id="KW-0413">Isomerase</keyword>
<reference evidence="3" key="1">
    <citation type="journal article" date="2015" name="Genome Announc.">
        <title>Draft Genome Sequences of Anaerolinea thermolimosa IMO-1, Bellilinea caldifistulae GOMI-1, Leptolinea tardivitalis YMTK-2, Levilinea saccharolytica KIBI-1, Longilinea arvoryzae KOME-1, Previously Described as Members of the Class Anaerolineae (Chloroflexi).</title>
        <authorList>
            <person name="Matsuura N."/>
            <person name="Tourlousse M.D."/>
            <person name="Ohashi A."/>
            <person name="Hugenholtz P."/>
            <person name="Sekiguchi Y."/>
        </authorList>
    </citation>
    <scope>NUCLEOTIDE SEQUENCE</scope>
    <source>
        <strain evidence="3">IMO-1</strain>
    </source>
</reference>
<dbReference type="RefSeq" id="WP_062196144.1">
    <property type="nucleotide sequence ID" value="NZ_DF967966.1"/>
</dbReference>
<gene>
    <name evidence="3" type="ORF">ATHL_03406</name>
    <name evidence="4" type="ORF">DEQ80_07950</name>
</gene>
<accession>A0A3D1JJH6</accession>
<protein>
    <submittedName>
        <fullName evidence="3">Protein-disulfide isomerase</fullName>
    </submittedName>
</protein>
<reference evidence="4 6" key="3">
    <citation type="journal article" date="2018" name="Nat. Biotechnol.">
        <title>A standardized bacterial taxonomy based on genome phylogeny substantially revises the tree of life.</title>
        <authorList>
            <person name="Parks D.H."/>
            <person name="Chuvochina M."/>
            <person name="Waite D.W."/>
            <person name="Rinke C."/>
            <person name="Skarshewski A."/>
            <person name="Chaumeil P.A."/>
            <person name="Hugenholtz P."/>
        </authorList>
    </citation>
    <scope>NUCLEOTIDE SEQUENCE [LARGE SCALE GENOMIC DNA]</scope>
    <source>
        <strain evidence="4">UBA8781</strain>
    </source>
</reference>
<evidence type="ECO:0000313" key="6">
    <source>
        <dbReference type="Proteomes" id="UP000264141"/>
    </source>
</evidence>
<evidence type="ECO:0000256" key="1">
    <source>
        <dbReference type="SAM" id="Phobius"/>
    </source>
</evidence>
<keyword evidence="5" id="KW-1185">Reference proteome</keyword>
<dbReference type="InterPro" id="IPR036249">
    <property type="entry name" value="Thioredoxin-like_sf"/>
</dbReference>
<dbReference type="EMBL" id="DF967966">
    <property type="protein sequence ID" value="GAP08501.1"/>
    <property type="molecule type" value="Genomic_DNA"/>
</dbReference>
<dbReference type="Proteomes" id="UP000253922">
    <property type="component" value="Unassembled WGS sequence"/>
</dbReference>
<sequence length="312" mass="35080">MLCIVSFIVLSILGIFSASNRQLAREALDCVLRRVTLRPCNTGFDEKIKAKILGVVITRSEAGARFLNRHFELLSWVAFFLLLGSSVMAVRGVYLFYVTGSCNGLNNSAFCVFDPTGQNNQVSTLGQTCSLSDNPERGVTLKNVDLSDWPVLNAGASNQIVMVGCYACDYTRKVYPSIRALVQKYRPEFRFGEYQVKEQTDLLTRVGYCVYHADPEKYWAMNDVLFTTEKANLDDPSYVHQLLASLGLDANQIETCASDPQTQTRVEKLLNEIRRTNFPGTPTIFINGVPMVGPKPYRVYAIQLEGLFYWMK</sequence>
<dbReference type="AlphaFoldDB" id="A0A3D1JJH6"/>
<evidence type="ECO:0000313" key="3">
    <source>
        <dbReference type="EMBL" id="GAP08501.1"/>
    </source>
</evidence>
<dbReference type="GO" id="GO:0016853">
    <property type="term" value="F:isomerase activity"/>
    <property type="evidence" value="ECO:0007669"/>
    <property type="project" value="UniProtKB-KW"/>
</dbReference>
<dbReference type="Proteomes" id="UP000264141">
    <property type="component" value="Unassembled WGS sequence"/>
</dbReference>
<feature type="domain" description="Thioredoxin-like fold" evidence="2">
    <location>
        <begin position="155"/>
        <end position="294"/>
    </location>
</feature>
<reference evidence="5" key="2">
    <citation type="submission" date="2015-07" db="EMBL/GenBank/DDBJ databases">
        <title>Draft Genome Sequences of Anaerolinea thermolimosa IMO-1, Bellilinea caldifistulae GOMI-1, Leptolinea tardivitalis YMTK-2, Levilinea saccharolytica KIBI-1,Longilinea arvoryzae KOME-1, Previously Described as Members of the Anaerolineaceae (Chloroflexi).</title>
        <authorList>
            <person name="Sekiguchi Y."/>
            <person name="Ohashi A."/>
            <person name="Matsuura N."/>
            <person name="Tourlousse M.D."/>
        </authorList>
    </citation>
    <scope>NUCLEOTIDE SEQUENCE [LARGE SCALE GENOMIC DNA]</scope>
    <source>
        <strain evidence="5">IMO-1</strain>
    </source>
</reference>
<dbReference type="InterPro" id="IPR012336">
    <property type="entry name" value="Thioredoxin-like_fold"/>
</dbReference>
<evidence type="ECO:0000313" key="4">
    <source>
        <dbReference type="EMBL" id="HCE17776.1"/>
    </source>
</evidence>
<dbReference type="EMBL" id="DPBP01000031">
    <property type="protein sequence ID" value="HCE17776.1"/>
    <property type="molecule type" value="Genomic_DNA"/>
</dbReference>
<keyword evidence="1" id="KW-0812">Transmembrane</keyword>
<feature type="transmembrane region" description="Helical" evidence="1">
    <location>
        <begin position="73"/>
        <end position="97"/>
    </location>
</feature>
<keyword evidence="1" id="KW-0472">Membrane</keyword>
<evidence type="ECO:0000259" key="2">
    <source>
        <dbReference type="Pfam" id="PF13462"/>
    </source>
</evidence>
<dbReference type="OrthoDB" id="5094767at2"/>
<keyword evidence="1" id="KW-1133">Transmembrane helix</keyword>
<name>A0A3D1JJH6_9CHLR</name>
<proteinExistence type="predicted"/>
<dbReference type="Gene3D" id="3.40.30.10">
    <property type="entry name" value="Glutaredoxin"/>
    <property type="match status" value="1"/>
</dbReference>
<organism evidence="4 6">
    <name type="scientific">Anaerolinea thermolimosa</name>
    <dbReference type="NCBI Taxonomy" id="229919"/>
    <lineage>
        <taxon>Bacteria</taxon>
        <taxon>Bacillati</taxon>
        <taxon>Chloroflexota</taxon>
        <taxon>Anaerolineae</taxon>
        <taxon>Anaerolineales</taxon>
        <taxon>Anaerolineaceae</taxon>
        <taxon>Anaerolinea</taxon>
    </lineage>
</organism>
<dbReference type="Pfam" id="PF13462">
    <property type="entry name" value="Thioredoxin_4"/>
    <property type="match status" value="1"/>
</dbReference>
<dbReference type="STRING" id="229919.GCA_001050195_03341"/>
<evidence type="ECO:0000313" key="5">
    <source>
        <dbReference type="Proteomes" id="UP000253922"/>
    </source>
</evidence>
<dbReference type="SUPFAM" id="SSF52833">
    <property type="entry name" value="Thioredoxin-like"/>
    <property type="match status" value="1"/>
</dbReference>